<proteinExistence type="predicted"/>
<gene>
    <name evidence="1" type="ORF">Stau2_100</name>
</gene>
<dbReference type="RefSeq" id="YP_009275857.1">
    <property type="nucleotide sequence ID" value="NC_030933.1"/>
</dbReference>
<dbReference type="Proteomes" id="UP000207597">
    <property type="component" value="Segment"/>
</dbReference>
<evidence type="ECO:0000313" key="2">
    <source>
        <dbReference type="Proteomes" id="UP000207597"/>
    </source>
</evidence>
<sequence length="178" mass="20491">MLQLNFGKFDNEIIKTKVSEGVYSFRGVPYYYIEHVQDETSEYVLVYNIHSVDDEVPQKKYKIETVSKTIRGGTILSNTIKSMLPNNKKYKKVYEPPIFLANIIPLGTDTTTGAVGKGFFEREKDRVTITQKEGTKVIHGEYTGVFICLSNIKWIKSYTPLDSILQYYQRIKGDRINV</sequence>
<dbReference type="KEGG" id="vg:28802313"/>
<dbReference type="EMBL" id="KP881332">
    <property type="protein sequence ID" value="AKA61351.1"/>
    <property type="molecule type" value="Genomic_DNA"/>
</dbReference>
<protein>
    <submittedName>
        <fullName evidence="1">Uncharacterized protein</fullName>
    </submittedName>
</protein>
<evidence type="ECO:0000313" key="1">
    <source>
        <dbReference type="EMBL" id="AKA61351.1"/>
    </source>
</evidence>
<reference evidence="1 2" key="1">
    <citation type="journal article" date="2016" name="Virus Genes">
        <title>Genomic analysis of Staphylococcus phage Stau2 isolated from medical specimen.</title>
        <authorList>
            <person name="Hsieh S.E."/>
            <person name="Tseng Y.H."/>
            <person name="Lo H.H."/>
            <person name="Chen S.T."/>
            <person name="Wu C.N."/>
        </authorList>
    </citation>
    <scope>NUCLEOTIDE SEQUENCE [LARGE SCALE GENOMIC DNA]</scope>
</reference>
<dbReference type="GeneID" id="28802313"/>
<accession>A0A0U2A021</accession>
<organism evidence="1 2">
    <name type="scientific">Staphylococcus phage Stau2</name>
    <dbReference type="NCBI Taxonomy" id="1200862"/>
    <lineage>
        <taxon>Viruses</taxon>
        <taxon>Duplodnaviria</taxon>
        <taxon>Heunggongvirae</taxon>
        <taxon>Uroviricota</taxon>
        <taxon>Caudoviricetes</taxon>
        <taxon>Herelleviridae</taxon>
        <taxon>Twortvirinae</taxon>
        <taxon>Silviavirus</taxon>
        <taxon>Silviavirus stau2</taxon>
    </lineage>
</organism>
<keyword evidence="2" id="KW-1185">Reference proteome</keyword>
<name>A0A0U2A021_9CAUD</name>